<feature type="compositionally biased region" description="Low complexity" evidence="3">
    <location>
        <begin position="238"/>
        <end position="249"/>
    </location>
</feature>
<proteinExistence type="predicted"/>
<keyword evidence="2" id="KW-0862">Zinc</keyword>
<feature type="compositionally biased region" description="Low complexity" evidence="3">
    <location>
        <begin position="263"/>
        <end position="279"/>
    </location>
</feature>
<dbReference type="PANTHER" id="PTHR46771:SF5">
    <property type="entry name" value="DETERIN"/>
    <property type="match status" value="1"/>
</dbReference>
<accession>A0A0C3NAY8</accession>
<dbReference type="Proteomes" id="UP000053257">
    <property type="component" value="Unassembled WGS sequence"/>
</dbReference>
<feature type="compositionally biased region" description="Basic and acidic residues" evidence="3">
    <location>
        <begin position="184"/>
        <end position="194"/>
    </location>
</feature>
<dbReference type="PANTHER" id="PTHR46771">
    <property type="entry name" value="DETERIN"/>
    <property type="match status" value="1"/>
</dbReference>
<feature type="region of interest" description="Disordered" evidence="3">
    <location>
        <begin position="177"/>
        <end position="373"/>
    </location>
</feature>
<dbReference type="InterPro" id="IPR001370">
    <property type="entry name" value="BIR_rpt"/>
</dbReference>
<feature type="compositionally biased region" description="Basic residues" evidence="3">
    <location>
        <begin position="326"/>
        <end position="336"/>
    </location>
</feature>
<feature type="compositionally biased region" description="Polar residues" evidence="3">
    <location>
        <begin position="280"/>
        <end position="307"/>
    </location>
</feature>
<dbReference type="STRING" id="745531.A0A0C3NAY8"/>
<protein>
    <recommendedName>
        <fullName evidence="6">BIR-domain-containing protein</fullName>
    </recommendedName>
</protein>
<dbReference type="HOGENOM" id="CLU_016657_1_0_1"/>
<feature type="non-terminal residue" evidence="4">
    <location>
        <position position="373"/>
    </location>
</feature>
<evidence type="ECO:0008006" key="6">
    <source>
        <dbReference type="Google" id="ProtNLM"/>
    </source>
</evidence>
<evidence type="ECO:0000313" key="4">
    <source>
        <dbReference type="EMBL" id="KIP01664.1"/>
    </source>
</evidence>
<keyword evidence="5" id="KW-1185">Reference proteome</keyword>
<dbReference type="Pfam" id="PF00653">
    <property type="entry name" value="BIR"/>
    <property type="match status" value="2"/>
</dbReference>
<evidence type="ECO:0000313" key="5">
    <source>
        <dbReference type="Proteomes" id="UP000053257"/>
    </source>
</evidence>
<dbReference type="SUPFAM" id="SSF57924">
    <property type="entry name" value="Inhibitor of apoptosis (IAP) repeat"/>
    <property type="match status" value="2"/>
</dbReference>
<gene>
    <name evidence="4" type="ORF">PHLGIDRAFT_112858</name>
</gene>
<keyword evidence="1" id="KW-0479">Metal-binding</keyword>
<dbReference type="PROSITE" id="PS50143">
    <property type="entry name" value="BIR_REPEAT_2"/>
    <property type="match status" value="2"/>
</dbReference>
<feature type="compositionally biased region" description="Polar residues" evidence="3">
    <location>
        <begin position="217"/>
        <end position="228"/>
    </location>
</feature>
<reference evidence="4 5" key="1">
    <citation type="journal article" date="2014" name="PLoS Genet.">
        <title>Analysis of the Phlebiopsis gigantea genome, transcriptome and secretome provides insight into its pioneer colonization strategies of wood.</title>
        <authorList>
            <person name="Hori C."/>
            <person name="Ishida T."/>
            <person name="Igarashi K."/>
            <person name="Samejima M."/>
            <person name="Suzuki H."/>
            <person name="Master E."/>
            <person name="Ferreira P."/>
            <person name="Ruiz-Duenas F.J."/>
            <person name="Held B."/>
            <person name="Canessa P."/>
            <person name="Larrondo L.F."/>
            <person name="Schmoll M."/>
            <person name="Druzhinina I.S."/>
            <person name="Kubicek C.P."/>
            <person name="Gaskell J.A."/>
            <person name="Kersten P."/>
            <person name="St John F."/>
            <person name="Glasner J."/>
            <person name="Sabat G."/>
            <person name="Splinter BonDurant S."/>
            <person name="Syed K."/>
            <person name="Yadav J."/>
            <person name="Mgbeahuruike A.C."/>
            <person name="Kovalchuk A."/>
            <person name="Asiegbu F.O."/>
            <person name="Lackner G."/>
            <person name="Hoffmeister D."/>
            <person name="Rencoret J."/>
            <person name="Gutierrez A."/>
            <person name="Sun H."/>
            <person name="Lindquist E."/>
            <person name="Barry K."/>
            <person name="Riley R."/>
            <person name="Grigoriev I.V."/>
            <person name="Henrissat B."/>
            <person name="Kues U."/>
            <person name="Berka R.M."/>
            <person name="Martinez A.T."/>
            <person name="Covert S.F."/>
            <person name="Blanchette R.A."/>
            <person name="Cullen D."/>
        </authorList>
    </citation>
    <scope>NUCLEOTIDE SEQUENCE [LARGE SCALE GENOMIC DNA]</scope>
    <source>
        <strain evidence="4 5">11061_1 CR5-6</strain>
    </source>
</reference>
<evidence type="ECO:0000256" key="3">
    <source>
        <dbReference type="SAM" id="MobiDB-lite"/>
    </source>
</evidence>
<dbReference type="SMART" id="SM00238">
    <property type="entry name" value="BIR"/>
    <property type="match status" value="2"/>
</dbReference>
<dbReference type="Gene3D" id="1.10.1170.10">
    <property type="entry name" value="Inhibitor Of Apoptosis Protein (2mihbC-IAP-1), Chain A"/>
    <property type="match status" value="2"/>
</dbReference>
<evidence type="ECO:0000256" key="2">
    <source>
        <dbReference type="ARBA" id="ARBA00022833"/>
    </source>
</evidence>
<sequence>MDSWQARFASFSKRKRVKQGSTTTTLKWPHPSTFLATPETLAEAGFYFTPTVGSPDAVQCFTCGKELSDWEADDDPFAEHVRRGSSCCWAIARCGLRDDMNEDGNFVFPNSARIPSSKMMEKARLDSYASHWPHDQAKGHSASSKKMAQAGFVYTPQGPGDDTTTCFYCGTSLSGWEDGDDPLEEHHKREEKARTQCPFFMTSAPQHTKPAGRPPGRSQSKPPSANTSRLKKKKKAQDSQPEESPSSLSSDEDTSAPAAPPNSRMRASTSKQSSSTRASGVTTKTPASRKSTRSASVSRHTATSQDAPASETEDDVEASGYESGKRVSKSKKKATGKVKERIEAIQEVEEGENVAPEEQPAEPLVPPKPRRGR</sequence>
<name>A0A0C3NAY8_PHLG1</name>
<dbReference type="InterPro" id="IPR051190">
    <property type="entry name" value="Baculoviral_IAP"/>
</dbReference>
<dbReference type="GO" id="GO:0046872">
    <property type="term" value="F:metal ion binding"/>
    <property type="evidence" value="ECO:0007669"/>
    <property type="project" value="UniProtKB-KW"/>
</dbReference>
<dbReference type="EMBL" id="KN840752">
    <property type="protein sequence ID" value="KIP01664.1"/>
    <property type="molecule type" value="Genomic_DNA"/>
</dbReference>
<evidence type="ECO:0000256" key="1">
    <source>
        <dbReference type="ARBA" id="ARBA00022723"/>
    </source>
</evidence>
<organism evidence="4 5">
    <name type="scientific">Phlebiopsis gigantea (strain 11061_1 CR5-6)</name>
    <name type="common">White-rot fungus</name>
    <name type="synonym">Peniophora gigantea</name>
    <dbReference type="NCBI Taxonomy" id="745531"/>
    <lineage>
        <taxon>Eukaryota</taxon>
        <taxon>Fungi</taxon>
        <taxon>Dikarya</taxon>
        <taxon>Basidiomycota</taxon>
        <taxon>Agaricomycotina</taxon>
        <taxon>Agaricomycetes</taxon>
        <taxon>Polyporales</taxon>
        <taxon>Phanerochaetaceae</taxon>
        <taxon>Phlebiopsis</taxon>
    </lineage>
</organism>
<dbReference type="AlphaFoldDB" id="A0A0C3NAY8"/>
<dbReference type="CDD" id="cd00022">
    <property type="entry name" value="BIR"/>
    <property type="match status" value="2"/>
</dbReference>
<dbReference type="OrthoDB" id="2196114at2759"/>